<dbReference type="AlphaFoldDB" id="A0A941GLC1"/>
<dbReference type="RefSeq" id="WP_144545662.1">
    <property type="nucleotide sequence ID" value="NZ_JAGTPX020000007.1"/>
</dbReference>
<name>A0A941GLC1_NIACI</name>
<comment type="caution">
    <text evidence="1">The sequence shown here is derived from an EMBL/GenBank/DDBJ whole genome shotgun (WGS) entry which is preliminary data.</text>
</comment>
<organism evidence="1">
    <name type="scientific">Niallia circulans</name>
    <name type="common">Bacillus circulans</name>
    <dbReference type="NCBI Taxonomy" id="1397"/>
    <lineage>
        <taxon>Bacteria</taxon>
        <taxon>Bacillati</taxon>
        <taxon>Bacillota</taxon>
        <taxon>Bacilli</taxon>
        <taxon>Bacillales</taxon>
        <taxon>Bacillaceae</taxon>
        <taxon>Niallia</taxon>
    </lineage>
</organism>
<reference evidence="1" key="1">
    <citation type="submission" date="2021-04" db="EMBL/GenBank/DDBJ databases">
        <title>Genomic analysis of electroactive and textile dye degrading Bacillus circulans strain: DC10 isolated from constructed wetland-microbial fuel cells treating textile dye wastewaters.</title>
        <authorList>
            <person name="Patel D.U."/>
            <person name="Desai C.R."/>
        </authorList>
    </citation>
    <scope>NUCLEOTIDE SEQUENCE</scope>
    <source>
        <strain evidence="1">DC10</strain>
    </source>
</reference>
<dbReference type="EMBL" id="JAGTPX010000006">
    <property type="protein sequence ID" value="MBR8669490.1"/>
    <property type="molecule type" value="Genomic_DNA"/>
</dbReference>
<accession>A0A941GLC1</accession>
<gene>
    <name evidence="1" type="ORF">KD144_08045</name>
</gene>
<sequence length="93" mass="10883">MSLSSELVKNDFIQFPTDYTDMVIRYELSKYEYIEIPFIKKKIESKELAELIIEKSSREEKKTLVEMINRIQKRNSSTKGYLGILAVALSTKE</sequence>
<protein>
    <submittedName>
        <fullName evidence="1">Uncharacterized protein</fullName>
    </submittedName>
</protein>
<evidence type="ECO:0000313" key="1">
    <source>
        <dbReference type="EMBL" id="MBR8669490.1"/>
    </source>
</evidence>
<proteinExistence type="predicted"/>